<name>A0ABR5C5I9_9STAP</name>
<organism evidence="2 3">
    <name type="scientific">Staphylococcus microti</name>
    <dbReference type="NCBI Taxonomy" id="569857"/>
    <lineage>
        <taxon>Bacteria</taxon>
        <taxon>Bacillati</taxon>
        <taxon>Bacillota</taxon>
        <taxon>Bacilli</taxon>
        <taxon>Bacillales</taxon>
        <taxon>Staphylococcaceae</taxon>
        <taxon>Staphylococcus</taxon>
    </lineage>
</organism>
<keyword evidence="1" id="KW-0812">Transmembrane</keyword>
<evidence type="ECO:0008006" key="4">
    <source>
        <dbReference type="Google" id="ProtNLM"/>
    </source>
</evidence>
<comment type="caution">
    <text evidence="2">The sequence shown here is derived from an EMBL/GenBank/DDBJ whole genome shotgun (WGS) entry which is preliminary data.</text>
</comment>
<evidence type="ECO:0000256" key="1">
    <source>
        <dbReference type="SAM" id="Phobius"/>
    </source>
</evidence>
<dbReference type="SUPFAM" id="SSF103473">
    <property type="entry name" value="MFS general substrate transporter"/>
    <property type="match status" value="1"/>
</dbReference>
<dbReference type="EMBL" id="JXWY01000121">
    <property type="protein sequence ID" value="KIX89983.1"/>
    <property type="molecule type" value="Genomic_DNA"/>
</dbReference>
<accession>A0ABR5C5I9</accession>
<keyword evidence="1" id="KW-0472">Membrane</keyword>
<proteinExistence type="predicted"/>
<feature type="transmembrane region" description="Helical" evidence="1">
    <location>
        <begin position="12"/>
        <end position="37"/>
    </location>
</feature>
<dbReference type="Gene3D" id="1.20.1250.20">
    <property type="entry name" value="MFS general substrate transporter like domains"/>
    <property type="match status" value="1"/>
</dbReference>
<gene>
    <name evidence="2" type="ORF">TP70_10155</name>
</gene>
<evidence type="ECO:0000313" key="2">
    <source>
        <dbReference type="EMBL" id="KIX89983.1"/>
    </source>
</evidence>
<sequence>MELQMYPKQYLGVLFGMSQSAFFVGDALGGTLGGYVYSLNMNYALMICASFFLFNALTFPLFFKHILKKGIIA</sequence>
<dbReference type="Proteomes" id="UP000032366">
    <property type="component" value="Unassembled WGS sequence"/>
</dbReference>
<keyword evidence="1" id="KW-1133">Transmembrane helix</keyword>
<protein>
    <recommendedName>
        <fullName evidence="4">MFS transporter</fullName>
    </recommendedName>
</protein>
<evidence type="ECO:0000313" key="3">
    <source>
        <dbReference type="Proteomes" id="UP000032366"/>
    </source>
</evidence>
<keyword evidence="3" id="KW-1185">Reference proteome</keyword>
<dbReference type="InterPro" id="IPR036259">
    <property type="entry name" value="MFS_trans_sf"/>
</dbReference>
<reference evidence="2 3" key="1">
    <citation type="submission" date="2015-01" db="EMBL/GenBank/DDBJ databases">
        <authorList>
            <person name="Guo J."/>
        </authorList>
    </citation>
    <scope>NUCLEOTIDE SEQUENCE [LARGE SCALE GENOMIC DNA]</scope>
    <source>
        <strain evidence="2 3">DSM 22147</strain>
    </source>
</reference>
<feature type="transmembrane region" description="Helical" evidence="1">
    <location>
        <begin position="43"/>
        <end position="63"/>
    </location>
</feature>